<protein>
    <submittedName>
        <fullName evidence="1">Uncharacterized protein</fullName>
    </submittedName>
</protein>
<name>A0A397PG47_9SPHN</name>
<dbReference type="RefSeq" id="WP_119034459.1">
    <property type="nucleotide sequence ID" value="NZ_QXDC01000002.1"/>
</dbReference>
<evidence type="ECO:0000313" key="1">
    <source>
        <dbReference type="EMBL" id="RIA46215.1"/>
    </source>
</evidence>
<accession>A0A397PG47</accession>
<proteinExistence type="predicted"/>
<keyword evidence="2" id="KW-1185">Reference proteome</keyword>
<gene>
    <name evidence="1" type="ORF">DFR49_0748</name>
</gene>
<reference evidence="1 2" key="1">
    <citation type="submission" date="2018-08" db="EMBL/GenBank/DDBJ databases">
        <title>Genomic Encyclopedia of Type Strains, Phase IV (KMG-IV): sequencing the most valuable type-strain genomes for metagenomic binning, comparative biology and taxonomic classification.</title>
        <authorList>
            <person name="Goeker M."/>
        </authorList>
    </citation>
    <scope>NUCLEOTIDE SEQUENCE [LARGE SCALE GENOMIC DNA]</scope>
    <source>
        <strain evidence="1 2">DSM 25527</strain>
    </source>
</reference>
<organism evidence="1 2">
    <name type="scientific">Hephaestia caeni</name>
    <dbReference type="NCBI Taxonomy" id="645617"/>
    <lineage>
        <taxon>Bacteria</taxon>
        <taxon>Pseudomonadati</taxon>
        <taxon>Pseudomonadota</taxon>
        <taxon>Alphaproteobacteria</taxon>
        <taxon>Sphingomonadales</taxon>
        <taxon>Sphingomonadaceae</taxon>
        <taxon>Hephaestia</taxon>
    </lineage>
</organism>
<dbReference type="OrthoDB" id="7475507at2"/>
<dbReference type="Proteomes" id="UP000266568">
    <property type="component" value="Unassembled WGS sequence"/>
</dbReference>
<dbReference type="EMBL" id="QXDC01000002">
    <property type="protein sequence ID" value="RIA46215.1"/>
    <property type="molecule type" value="Genomic_DNA"/>
</dbReference>
<comment type="caution">
    <text evidence="1">The sequence shown here is derived from an EMBL/GenBank/DDBJ whole genome shotgun (WGS) entry which is preliminary data.</text>
</comment>
<dbReference type="AlphaFoldDB" id="A0A397PG47"/>
<sequence>MVDTRERMVDWLVDDGADTCRQDEGYMRSILRQYWSGMTDEELRRSFHELAPDNANDQPDPANPAPQRQVKLRFRPQAWVNDWAISVDTDHPDVWEMPVSLLLKRFPTEQDWNDRHYDRDDLRFEKAAPRWIQDWSGPFEVELVDSESPWASNVVG</sequence>
<evidence type="ECO:0000313" key="2">
    <source>
        <dbReference type="Proteomes" id="UP000266568"/>
    </source>
</evidence>